<dbReference type="SUPFAM" id="SSF56784">
    <property type="entry name" value="HAD-like"/>
    <property type="match status" value="1"/>
</dbReference>
<dbReference type="GO" id="GO:0000287">
    <property type="term" value="F:magnesium ion binding"/>
    <property type="evidence" value="ECO:0007669"/>
    <property type="project" value="TreeGrafter"/>
</dbReference>
<dbReference type="UniPathway" id="UPA00135">
    <property type="reaction ID" value="UER00198"/>
</dbReference>
<dbReference type="EMBL" id="CP029347">
    <property type="protein sequence ID" value="AWL11407.1"/>
    <property type="molecule type" value="Genomic_DNA"/>
</dbReference>
<evidence type="ECO:0000256" key="2">
    <source>
        <dbReference type="ARBA" id="ARBA00005135"/>
    </source>
</evidence>
<evidence type="ECO:0000256" key="14">
    <source>
        <dbReference type="PIRSR" id="PIRSR604469-1"/>
    </source>
</evidence>
<evidence type="ECO:0000256" key="10">
    <source>
        <dbReference type="ARBA" id="ARBA00023299"/>
    </source>
</evidence>
<gene>
    <name evidence="15" type="primary">serB</name>
    <name evidence="15" type="ORF">HMF8227_00912</name>
</gene>
<organism evidence="15 16">
    <name type="scientific">Saliniradius amylolyticus</name>
    <dbReference type="NCBI Taxonomy" id="2183582"/>
    <lineage>
        <taxon>Bacteria</taxon>
        <taxon>Pseudomonadati</taxon>
        <taxon>Pseudomonadota</taxon>
        <taxon>Gammaproteobacteria</taxon>
        <taxon>Alteromonadales</taxon>
        <taxon>Alteromonadaceae</taxon>
        <taxon>Saliniradius</taxon>
    </lineage>
</organism>
<dbReference type="NCBIfam" id="TIGR00338">
    <property type="entry name" value="serB"/>
    <property type="match status" value="1"/>
</dbReference>
<dbReference type="Pfam" id="PF00702">
    <property type="entry name" value="Hydrolase"/>
    <property type="match status" value="1"/>
</dbReference>
<dbReference type="CDD" id="cd07500">
    <property type="entry name" value="HAD_PSP"/>
    <property type="match status" value="1"/>
</dbReference>
<reference evidence="15 16" key="1">
    <citation type="submission" date="2018-05" db="EMBL/GenBank/DDBJ databases">
        <title>Salinimonas sp. HMF8227 Genome sequencing and assembly.</title>
        <authorList>
            <person name="Kang H."/>
            <person name="Kang J."/>
            <person name="Cha I."/>
            <person name="Kim H."/>
            <person name="Joh K."/>
        </authorList>
    </citation>
    <scope>NUCLEOTIDE SEQUENCE [LARGE SCALE GENOMIC DNA]</scope>
    <source>
        <strain evidence="15 16">HMF8227</strain>
    </source>
</reference>
<comment type="catalytic activity">
    <reaction evidence="13">
        <text>O-phospho-D-serine + H2O = D-serine + phosphate</text>
        <dbReference type="Rhea" id="RHEA:24873"/>
        <dbReference type="ChEBI" id="CHEBI:15377"/>
        <dbReference type="ChEBI" id="CHEBI:35247"/>
        <dbReference type="ChEBI" id="CHEBI:43474"/>
        <dbReference type="ChEBI" id="CHEBI:58680"/>
        <dbReference type="EC" id="3.1.3.3"/>
    </reaction>
</comment>
<evidence type="ECO:0000313" key="15">
    <source>
        <dbReference type="EMBL" id="AWL11407.1"/>
    </source>
</evidence>
<keyword evidence="8 15" id="KW-0378">Hydrolase</keyword>
<evidence type="ECO:0000256" key="11">
    <source>
        <dbReference type="ARBA" id="ARBA00031693"/>
    </source>
</evidence>
<evidence type="ECO:0000256" key="9">
    <source>
        <dbReference type="ARBA" id="ARBA00022842"/>
    </source>
</evidence>
<dbReference type="Proteomes" id="UP000245728">
    <property type="component" value="Chromosome"/>
</dbReference>
<dbReference type="Gene3D" id="3.40.50.1000">
    <property type="entry name" value="HAD superfamily/HAD-like"/>
    <property type="match status" value="1"/>
</dbReference>
<dbReference type="InterPro" id="IPR023214">
    <property type="entry name" value="HAD_sf"/>
</dbReference>
<dbReference type="PANTHER" id="PTHR43344">
    <property type="entry name" value="PHOSPHOSERINE PHOSPHATASE"/>
    <property type="match status" value="1"/>
</dbReference>
<comment type="similarity">
    <text evidence="3">Belongs to the HAD-like hydrolase superfamily. SerB family.</text>
</comment>
<dbReference type="InterPro" id="IPR036412">
    <property type="entry name" value="HAD-like_sf"/>
</dbReference>
<dbReference type="Gene3D" id="3.30.70.2020">
    <property type="match status" value="1"/>
</dbReference>
<dbReference type="SFLD" id="SFLDG01136">
    <property type="entry name" value="C1.6:_Phosphoserine_Phosphatas"/>
    <property type="match status" value="1"/>
</dbReference>
<feature type="active site" description="Proton donor" evidence="14">
    <location>
        <position position="156"/>
    </location>
</feature>
<name>A0A2S2E321_9ALTE</name>
<dbReference type="SFLD" id="SFLDS00003">
    <property type="entry name" value="Haloacid_Dehalogenase"/>
    <property type="match status" value="1"/>
</dbReference>
<dbReference type="NCBIfam" id="TIGR01488">
    <property type="entry name" value="HAD-SF-IB"/>
    <property type="match status" value="1"/>
</dbReference>
<dbReference type="GO" id="GO:0006564">
    <property type="term" value="P:L-serine biosynthetic process"/>
    <property type="evidence" value="ECO:0007669"/>
    <property type="project" value="UniProtKB-KW"/>
</dbReference>
<comment type="pathway">
    <text evidence="2">Amino-acid biosynthesis; L-serine biosynthesis; L-serine from 3-phospho-D-glycerate: step 3/3.</text>
</comment>
<keyword evidence="16" id="KW-1185">Reference proteome</keyword>
<dbReference type="Gene3D" id="1.10.150.210">
    <property type="entry name" value="Phosphoserine phosphatase, domain 2"/>
    <property type="match status" value="1"/>
</dbReference>
<evidence type="ECO:0000256" key="12">
    <source>
        <dbReference type="ARBA" id="ARBA00048138"/>
    </source>
</evidence>
<evidence type="ECO:0000256" key="6">
    <source>
        <dbReference type="ARBA" id="ARBA00022605"/>
    </source>
</evidence>
<dbReference type="InterPro" id="IPR050582">
    <property type="entry name" value="HAD-like_SerB"/>
</dbReference>
<evidence type="ECO:0000256" key="5">
    <source>
        <dbReference type="ARBA" id="ARBA00015196"/>
    </source>
</evidence>
<evidence type="ECO:0000256" key="8">
    <source>
        <dbReference type="ARBA" id="ARBA00022801"/>
    </source>
</evidence>
<dbReference type="GO" id="GO:0005737">
    <property type="term" value="C:cytoplasm"/>
    <property type="evidence" value="ECO:0007669"/>
    <property type="project" value="TreeGrafter"/>
</dbReference>
<evidence type="ECO:0000256" key="4">
    <source>
        <dbReference type="ARBA" id="ARBA00012640"/>
    </source>
</evidence>
<dbReference type="SFLD" id="SFLDG01137">
    <property type="entry name" value="C1.6.1:_Phosphoserine_Phosphat"/>
    <property type="match status" value="1"/>
</dbReference>
<keyword evidence="6" id="KW-0028">Amino-acid biosynthesis</keyword>
<comment type="catalytic activity">
    <reaction evidence="12">
        <text>O-phospho-L-serine + H2O = L-serine + phosphate</text>
        <dbReference type="Rhea" id="RHEA:21208"/>
        <dbReference type="ChEBI" id="CHEBI:15377"/>
        <dbReference type="ChEBI" id="CHEBI:33384"/>
        <dbReference type="ChEBI" id="CHEBI:43474"/>
        <dbReference type="ChEBI" id="CHEBI:57524"/>
        <dbReference type="EC" id="3.1.3.3"/>
    </reaction>
</comment>
<dbReference type="GO" id="GO:0036424">
    <property type="term" value="F:L-phosphoserine phosphatase activity"/>
    <property type="evidence" value="ECO:0007669"/>
    <property type="project" value="InterPro"/>
</dbReference>
<evidence type="ECO:0000256" key="7">
    <source>
        <dbReference type="ARBA" id="ARBA00022723"/>
    </source>
</evidence>
<feature type="active site" description="Nucleophile" evidence="14">
    <location>
        <position position="154"/>
    </location>
</feature>
<sequence length="356" mass="38142">MTQLQFSDSQKHSSAFLRQLLAIEQIQLGAQEPSAVCTNLPENQLGGVACTLTSSQFTPEKVAAAQLVVRTPALTLAKLEKLQLALDGTLTLGAFRPRWLDGDPLGLAVVFDVLDVPAKFETAQLDAVCRQHRLELNLLRQAPSLNKPGLMVMDMDSTVIQMECIDELAKLAGVGDKVSAVTEQAMQGKLDFAQSLRERVACLKGADQSILAQVQDAMPLMPGVETLVQRLKHHGWKVVIASGGFTYFADNLKQRLGLDAAVSNVLGLADGKLTGEVDGRIVDAQVKAQTLTELARQWNIAPGQTVAMGDGANDLVMMEAAGLGVAYRAKPVVGARADSAIRFGGLEEMLYLLDPA</sequence>
<proteinExistence type="inferred from homology"/>
<keyword evidence="10" id="KW-0718">Serine biosynthesis</keyword>
<evidence type="ECO:0000313" key="16">
    <source>
        <dbReference type="Proteomes" id="UP000245728"/>
    </source>
</evidence>
<dbReference type="AlphaFoldDB" id="A0A2S2E321"/>
<dbReference type="RefSeq" id="WP_239421200.1">
    <property type="nucleotide sequence ID" value="NZ_CP029347.1"/>
</dbReference>
<dbReference type="SFLD" id="SFLDF00029">
    <property type="entry name" value="phosphoserine_phosphatase"/>
    <property type="match status" value="1"/>
</dbReference>
<evidence type="ECO:0000256" key="13">
    <source>
        <dbReference type="ARBA" id="ARBA00048523"/>
    </source>
</evidence>
<dbReference type="PANTHER" id="PTHR43344:SF2">
    <property type="entry name" value="PHOSPHOSERINE PHOSPHATASE"/>
    <property type="match status" value="1"/>
</dbReference>
<comment type="cofactor">
    <cofactor evidence="1">
        <name>Mg(2+)</name>
        <dbReference type="ChEBI" id="CHEBI:18420"/>
    </cofactor>
</comment>
<dbReference type="EC" id="3.1.3.3" evidence="4"/>
<evidence type="ECO:0000256" key="3">
    <source>
        <dbReference type="ARBA" id="ARBA00009184"/>
    </source>
</evidence>
<accession>A0A2S2E321</accession>
<dbReference type="InterPro" id="IPR004469">
    <property type="entry name" value="PSP"/>
</dbReference>
<dbReference type="KEGG" id="salh:HMF8227_00912"/>
<evidence type="ECO:0000256" key="1">
    <source>
        <dbReference type="ARBA" id="ARBA00001946"/>
    </source>
</evidence>
<keyword evidence="9" id="KW-0460">Magnesium</keyword>
<keyword evidence="7" id="KW-0479">Metal-binding</keyword>
<protein>
    <recommendedName>
        <fullName evidence="5">Phosphoserine phosphatase</fullName>
        <ecNumber evidence="4">3.1.3.3</ecNumber>
    </recommendedName>
    <alternativeName>
        <fullName evidence="11">O-phosphoserine phosphohydrolase</fullName>
    </alternativeName>
</protein>